<evidence type="ECO:0000313" key="4">
    <source>
        <dbReference type="Proteomes" id="UP000316270"/>
    </source>
</evidence>
<proteinExistence type="predicted"/>
<organism evidence="3 4">
    <name type="scientific">Venturia effusa</name>
    <dbReference type="NCBI Taxonomy" id="50376"/>
    <lineage>
        <taxon>Eukaryota</taxon>
        <taxon>Fungi</taxon>
        <taxon>Dikarya</taxon>
        <taxon>Ascomycota</taxon>
        <taxon>Pezizomycotina</taxon>
        <taxon>Dothideomycetes</taxon>
        <taxon>Pleosporomycetidae</taxon>
        <taxon>Venturiales</taxon>
        <taxon>Venturiaceae</taxon>
        <taxon>Venturia</taxon>
    </lineage>
</organism>
<keyword evidence="4" id="KW-1185">Reference proteome</keyword>
<evidence type="ECO:0000256" key="1">
    <source>
        <dbReference type="SAM" id="MobiDB-lite"/>
    </source>
</evidence>
<evidence type="ECO:0000313" key="3">
    <source>
        <dbReference type="EMBL" id="QDS72885.1"/>
    </source>
</evidence>
<dbReference type="EMBL" id="CP042192">
    <property type="protein sequence ID" value="QDS72885.1"/>
    <property type="molecule type" value="Genomic_DNA"/>
</dbReference>
<dbReference type="AlphaFoldDB" id="A0A517LB73"/>
<dbReference type="PANTHER" id="PTHR38790">
    <property type="entry name" value="2EXR DOMAIN-CONTAINING PROTEIN-RELATED"/>
    <property type="match status" value="1"/>
</dbReference>
<sequence>MPTQKLLKKPIPHRPKKRSFLSIPAELRILIYQHHYDTVRLIELMPKMAPYRVIDAHQVSNAKDQVSKRNDAQNQSIRSGGPLGKYNRATGMKTKWHLSISGLHLINKQIASECLTFMYASINLMTQSYKRLSNFMTFVPHETLKQITRFQLDHQTYGHPQHLDDEIWKKKHDDTWVETCKLAVRKLPRLKDLTMNIDVRDIPLRFTLSESWVRPMLFFAHRKSSLQNIKIKVFTPELAQTYINAWDDKLWERYQPCTEN</sequence>
<dbReference type="STRING" id="50376.A0A517LB73"/>
<protein>
    <recommendedName>
        <fullName evidence="2">DUF7730 domain-containing protein</fullName>
    </recommendedName>
</protein>
<feature type="region of interest" description="Disordered" evidence="1">
    <location>
        <begin position="62"/>
        <end position="84"/>
    </location>
</feature>
<reference evidence="3 4" key="1">
    <citation type="submission" date="2019-07" db="EMBL/GenBank/DDBJ databases">
        <title>Finished genome of Venturia effusa.</title>
        <authorList>
            <person name="Young C.A."/>
            <person name="Cox M.P."/>
            <person name="Ganley A.R.D."/>
            <person name="David W.J."/>
        </authorList>
    </citation>
    <scope>NUCLEOTIDE SEQUENCE [LARGE SCALE GENOMIC DNA]</scope>
    <source>
        <strain evidence="4">albino</strain>
    </source>
</reference>
<dbReference type="PANTHER" id="PTHR38790:SF8">
    <property type="entry name" value="F-BOX DOMAIN-CONTAINING PROTEIN"/>
    <property type="match status" value="1"/>
</dbReference>
<dbReference type="Proteomes" id="UP000316270">
    <property type="component" value="Chromosome 8"/>
</dbReference>
<feature type="domain" description="DUF7730" evidence="2">
    <location>
        <begin position="20"/>
        <end position="197"/>
    </location>
</feature>
<dbReference type="OrthoDB" id="4757095at2759"/>
<dbReference type="InterPro" id="IPR056632">
    <property type="entry name" value="DUF7730"/>
</dbReference>
<name>A0A517LB73_9PEZI</name>
<dbReference type="Pfam" id="PF24864">
    <property type="entry name" value="DUF7730"/>
    <property type="match status" value="1"/>
</dbReference>
<gene>
    <name evidence="3" type="ORF">FKW77_007595</name>
</gene>
<accession>A0A517LB73</accession>
<evidence type="ECO:0000259" key="2">
    <source>
        <dbReference type="Pfam" id="PF24864"/>
    </source>
</evidence>